<dbReference type="Proteomes" id="UP000199648">
    <property type="component" value="Unassembled WGS sequence"/>
</dbReference>
<dbReference type="STRING" id="415747.SAMN03097708_02507"/>
<dbReference type="EMBL" id="FMWD01000007">
    <property type="protein sequence ID" value="SCZ63591.1"/>
    <property type="molecule type" value="Genomic_DNA"/>
</dbReference>
<proteinExistence type="predicted"/>
<evidence type="ECO:0000313" key="1">
    <source>
        <dbReference type="EMBL" id="SCZ63591.1"/>
    </source>
</evidence>
<organism evidence="1 2">
    <name type="scientific">Thiohalomonas denitrificans</name>
    <dbReference type="NCBI Taxonomy" id="415747"/>
    <lineage>
        <taxon>Bacteria</taxon>
        <taxon>Pseudomonadati</taxon>
        <taxon>Pseudomonadota</taxon>
        <taxon>Gammaproteobacteria</taxon>
        <taxon>Thiohalomonadales</taxon>
        <taxon>Thiohalomonadaceae</taxon>
        <taxon>Thiohalomonas</taxon>
    </lineage>
</organism>
<reference evidence="1 2" key="1">
    <citation type="submission" date="2016-10" db="EMBL/GenBank/DDBJ databases">
        <authorList>
            <person name="de Groot N.N."/>
        </authorList>
    </citation>
    <scope>NUCLEOTIDE SEQUENCE [LARGE SCALE GENOMIC DNA]</scope>
    <source>
        <strain evidence="1 2">HLD2</strain>
    </source>
</reference>
<keyword evidence="2" id="KW-1185">Reference proteome</keyword>
<name>A0A1G5QQM8_9GAMM</name>
<accession>A0A1G5QQM8</accession>
<sequence>MGFLRGKRALIASEASNQPITWSFANSVHREGAQRTHFTSDHQISPCSFQALGKVGLHMFRGANLPASCDAPWPDSPRKPPVCDLDKCLENAVLI</sequence>
<protein>
    <submittedName>
        <fullName evidence="1">Uncharacterized protein</fullName>
    </submittedName>
</protein>
<evidence type="ECO:0000313" key="2">
    <source>
        <dbReference type="Proteomes" id="UP000199648"/>
    </source>
</evidence>
<gene>
    <name evidence="1" type="ORF">SAMN03097708_02507</name>
</gene>
<dbReference type="AlphaFoldDB" id="A0A1G5QQM8"/>